<evidence type="ECO:0000313" key="3">
    <source>
        <dbReference type="EMBL" id="RAI78540.1"/>
    </source>
</evidence>
<dbReference type="EMBL" id="QLII01000001">
    <property type="protein sequence ID" value="RAI78540.1"/>
    <property type="molecule type" value="Genomic_DNA"/>
</dbReference>
<organism evidence="3 4">
    <name type="scientific">Spirosoma telluris</name>
    <dbReference type="NCBI Taxonomy" id="2183553"/>
    <lineage>
        <taxon>Bacteria</taxon>
        <taxon>Pseudomonadati</taxon>
        <taxon>Bacteroidota</taxon>
        <taxon>Cytophagia</taxon>
        <taxon>Cytophagales</taxon>
        <taxon>Cytophagaceae</taxon>
        <taxon>Spirosoma</taxon>
    </lineage>
</organism>
<dbReference type="InterPro" id="IPR011990">
    <property type="entry name" value="TPR-like_helical_dom_sf"/>
</dbReference>
<dbReference type="PANTHER" id="PTHR10098">
    <property type="entry name" value="RAPSYN-RELATED"/>
    <property type="match status" value="1"/>
</dbReference>
<reference evidence="3 4" key="1">
    <citation type="submission" date="2018-06" db="EMBL/GenBank/DDBJ databases">
        <title>Spirosoma sp. HMF3257 Genome sequencing and assembly.</title>
        <authorList>
            <person name="Kang H."/>
            <person name="Cha I."/>
            <person name="Kim H."/>
            <person name="Kang J."/>
            <person name="Joh K."/>
        </authorList>
    </citation>
    <scope>NUCLEOTIDE SEQUENCE [LARGE SCALE GENOMIC DNA]</scope>
    <source>
        <strain evidence="3 4">HMF3257</strain>
    </source>
</reference>
<protein>
    <recommendedName>
        <fullName evidence="2">CHAT domain-containing protein</fullName>
    </recommendedName>
</protein>
<feature type="domain" description="CHAT" evidence="2">
    <location>
        <begin position="611"/>
        <end position="888"/>
    </location>
</feature>
<gene>
    <name evidence="3" type="ORF">HMF3257_21305</name>
</gene>
<dbReference type="SMART" id="SM00028">
    <property type="entry name" value="TPR"/>
    <property type="match status" value="5"/>
</dbReference>
<dbReference type="Gene3D" id="1.25.40.10">
    <property type="entry name" value="Tetratricopeptide repeat domain"/>
    <property type="match status" value="2"/>
</dbReference>
<evidence type="ECO:0000259" key="2">
    <source>
        <dbReference type="Pfam" id="PF12770"/>
    </source>
</evidence>
<evidence type="ECO:0000313" key="4">
    <source>
        <dbReference type="Proteomes" id="UP000249016"/>
    </source>
</evidence>
<evidence type="ECO:0000256" key="1">
    <source>
        <dbReference type="SAM" id="Phobius"/>
    </source>
</evidence>
<keyword evidence="1" id="KW-0812">Transmembrane</keyword>
<keyword evidence="4" id="KW-1185">Reference proteome</keyword>
<keyword evidence="1" id="KW-0472">Membrane</keyword>
<dbReference type="SUPFAM" id="SSF48452">
    <property type="entry name" value="TPR-like"/>
    <property type="match status" value="2"/>
</dbReference>
<name>A0A327NT26_9BACT</name>
<dbReference type="OrthoDB" id="9771112at2"/>
<dbReference type="InterPro" id="IPR024983">
    <property type="entry name" value="CHAT_dom"/>
</dbReference>
<dbReference type="PANTHER" id="PTHR10098:SF108">
    <property type="entry name" value="TETRATRICOPEPTIDE REPEAT PROTEIN 28"/>
    <property type="match status" value="1"/>
</dbReference>
<dbReference type="Pfam" id="PF12770">
    <property type="entry name" value="CHAT"/>
    <property type="match status" value="1"/>
</dbReference>
<comment type="caution">
    <text evidence="3">The sequence shown here is derived from an EMBL/GenBank/DDBJ whole genome shotgun (WGS) entry which is preliminary data.</text>
</comment>
<dbReference type="Proteomes" id="UP000249016">
    <property type="component" value="Unassembled WGS sequence"/>
</dbReference>
<proteinExistence type="predicted"/>
<feature type="transmembrane region" description="Helical" evidence="1">
    <location>
        <begin position="899"/>
        <end position="917"/>
    </location>
</feature>
<dbReference type="AlphaFoldDB" id="A0A327NT26"/>
<dbReference type="InterPro" id="IPR019734">
    <property type="entry name" value="TPR_rpt"/>
</dbReference>
<accession>A0A327NT26</accession>
<sequence>MFLVLWLPKLACAQASLSDKYRQRAEALYGEAKYEEAITWYEKAYGLVRQTDPVRAANLCVDLSSMDYMKNHTRQATDRCLLGLRYINKLKTAPDSLRFKLFSSLGTFYIALYRKDSAQVYFRKADELLAHNPRIEQQIPAYVLYHFNNQGSWFFKMGNYSRSISYLGKARKMALTSGLTEDIAYIESNLAGCYEQMQNFSESLQHRQLANKFYHKPDIQKCRNLSGIGWTLYKLKQYTESLRYFTEAEQLMMKVRRGKKPTDYLSDQIHLWRMMSSCCREANQLSTSDRSIQQALRLHRQYIGSQGTLLAQVLVEKGELHEAQHEPEQAAKAYQDAIRAVCRDTTGLAISWRNPSIETTTDETTLLLAATHKAAILKRRYDATQKSTYLNASLDTYRFCVSLQQRIRHGIDTDQSQVIFSTHQHSLVPEAVAVAFEAYRHQQTPVLRETLFQFFEQAQAGSLREAFRLNTIKPQTLPGPLLEREQQLKKQISALKKRPVSDTTATTELTACQLQWHQLLETFRQDYPAYYRLNYQDMVMSSRTLQQKLDDQTAYIAYVRQGASLFILVATPQAVDVIRHPIDSAHFDRQLVKLKQQLYEDPVLGRYDGAAYAAELYATCIESVRKYLAGKTRLIISRDWSFNFLPFEVLETGKQAQDYLTRHVAIAYAFSAQSFFDSPQRSIHANPVLVVAPFARAGALEKTVNRQGPVQTLASSEAEARSIGGDVLVGAQASLPNFLKKSLNRSVIYFATHAQTDDVDPANSYIAFYPGETDRLYTDDIYNLSLTETGLVVLGACEGGSGQTMKGEGILSLARAFAYAGCPSVVTTLWKANDETTSFMTIRLHHHLSRGLSADRALQQARLDLLESSLLPKYNHPYYWANYTLLGSYNPVMAGHDRLVIVWWLASLGIIGLLAFWQRNRLIRLVKHR</sequence>
<keyword evidence="1" id="KW-1133">Transmembrane helix</keyword>